<accession>A0ABQ3K427</accession>
<reference evidence="2" key="1">
    <citation type="journal article" date="2019" name="Int. J. Syst. Evol. Microbiol.">
        <title>The Global Catalogue of Microorganisms (GCM) 10K type strain sequencing project: providing services to taxonomists for standard genome sequencing and annotation.</title>
        <authorList>
            <consortium name="The Broad Institute Genomics Platform"/>
            <consortium name="The Broad Institute Genome Sequencing Center for Infectious Disease"/>
            <person name="Wu L."/>
            <person name="Ma J."/>
        </authorList>
    </citation>
    <scope>NUCLEOTIDE SEQUENCE [LARGE SCALE GENOMIC DNA]</scope>
    <source>
        <strain evidence="2">CGMCC 1.18439</strain>
    </source>
</reference>
<name>A0ABQ3K427_9DEIO</name>
<sequence length="412" mass="47079">MQQSKAKRMSDTQLLSIPRKERDRIYIQVREGLSRKCPDLVEFWKLKHVQQVLDWPSIRQHRADHELTDALIQTIVDQAISYAPRSLLRNEAAKQKQMIPRLRPESVSLSSIHGMAYFMGLRIQQDKTLMAELEALRELIATDAATGTANGEAPFPWFNSRTETRANALRRAQDWLEQVADRESTVAQLHIQLEAASYQALRQDWNDWINFEPDHLREGGMELAAYLRLLADHVEGWSSGPLVPTMQLGGLITTENTIGPVGNEKLSVHHRVVVPPSAGLLKRLYDLVALMARSPGWDTASATRFILTDDPPLPQGLLRQALEQQKPMQLDQVALLQLVYMTRDDTERGVWARRLRIWDDWLIRGEGLTKRFMTAAEATRPKALQVVFRRAYADAEKRLAKALLQVDRFEEA</sequence>
<keyword evidence="2" id="KW-1185">Reference proteome</keyword>
<evidence type="ECO:0000313" key="1">
    <source>
        <dbReference type="EMBL" id="GHG01383.1"/>
    </source>
</evidence>
<evidence type="ECO:0000313" key="2">
    <source>
        <dbReference type="Proteomes" id="UP000632154"/>
    </source>
</evidence>
<gene>
    <name evidence="1" type="ORF">GCM10017783_12050</name>
</gene>
<dbReference type="EMBL" id="BNAL01000011">
    <property type="protein sequence ID" value="GHG01383.1"/>
    <property type="molecule type" value="Genomic_DNA"/>
</dbReference>
<protein>
    <submittedName>
        <fullName evidence="1">Uncharacterized protein</fullName>
    </submittedName>
</protein>
<dbReference type="Proteomes" id="UP000632154">
    <property type="component" value="Unassembled WGS sequence"/>
</dbReference>
<comment type="caution">
    <text evidence="1">The sequence shown here is derived from an EMBL/GenBank/DDBJ whole genome shotgun (WGS) entry which is preliminary data.</text>
</comment>
<dbReference type="RefSeq" id="WP_189642768.1">
    <property type="nucleotide sequence ID" value="NZ_BNAL01000011.1"/>
</dbReference>
<organism evidence="1 2">
    <name type="scientific">Deinococcus piscis</name>
    <dbReference type="NCBI Taxonomy" id="394230"/>
    <lineage>
        <taxon>Bacteria</taxon>
        <taxon>Thermotogati</taxon>
        <taxon>Deinococcota</taxon>
        <taxon>Deinococci</taxon>
        <taxon>Deinococcales</taxon>
        <taxon>Deinococcaceae</taxon>
        <taxon>Deinococcus</taxon>
    </lineage>
</organism>
<proteinExistence type="predicted"/>